<dbReference type="EMBL" id="BMJB01000001">
    <property type="protein sequence ID" value="GGA69399.1"/>
    <property type="molecule type" value="Genomic_DNA"/>
</dbReference>
<keyword evidence="1" id="KW-0472">Membrane</keyword>
<organism evidence="2 3">
    <name type="scientific">Edaphobacter acidisoli</name>
    <dbReference type="NCBI Taxonomy" id="2040573"/>
    <lineage>
        <taxon>Bacteria</taxon>
        <taxon>Pseudomonadati</taxon>
        <taxon>Acidobacteriota</taxon>
        <taxon>Terriglobia</taxon>
        <taxon>Terriglobales</taxon>
        <taxon>Acidobacteriaceae</taxon>
        <taxon>Edaphobacter</taxon>
    </lineage>
</organism>
<reference evidence="2" key="2">
    <citation type="submission" date="2020-09" db="EMBL/GenBank/DDBJ databases">
        <authorList>
            <person name="Sun Q."/>
            <person name="Zhou Y."/>
        </authorList>
    </citation>
    <scope>NUCLEOTIDE SEQUENCE</scope>
    <source>
        <strain evidence="2">CGMCC 1.15447</strain>
    </source>
</reference>
<keyword evidence="1" id="KW-1133">Transmembrane helix</keyword>
<evidence type="ECO:0008006" key="4">
    <source>
        <dbReference type="Google" id="ProtNLM"/>
    </source>
</evidence>
<feature type="transmembrane region" description="Helical" evidence="1">
    <location>
        <begin position="76"/>
        <end position="100"/>
    </location>
</feature>
<keyword evidence="3" id="KW-1185">Reference proteome</keyword>
<evidence type="ECO:0000256" key="1">
    <source>
        <dbReference type="SAM" id="Phobius"/>
    </source>
</evidence>
<dbReference type="Proteomes" id="UP000648801">
    <property type="component" value="Unassembled WGS sequence"/>
</dbReference>
<protein>
    <recommendedName>
        <fullName evidence="4">DUF1634 domain-containing protein</fullName>
    </recommendedName>
</protein>
<name>A0A916W689_9BACT</name>
<feature type="transmembrane region" description="Helical" evidence="1">
    <location>
        <begin position="107"/>
        <end position="126"/>
    </location>
</feature>
<proteinExistence type="predicted"/>
<dbReference type="AlphaFoldDB" id="A0A916W689"/>
<comment type="caution">
    <text evidence="2">The sequence shown here is derived from an EMBL/GenBank/DDBJ whole genome shotgun (WGS) entry which is preliminary data.</text>
</comment>
<accession>A0A916W689</accession>
<dbReference type="Pfam" id="PF07843">
    <property type="entry name" value="DUF1634"/>
    <property type="match status" value="1"/>
</dbReference>
<dbReference type="InterPro" id="IPR012861">
    <property type="entry name" value="DUF1634"/>
</dbReference>
<dbReference type="RefSeq" id="WP_188759249.1">
    <property type="nucleotide sequence ID" value="NZ_BMJB01000001.1"/>
</dbReference>
<evidence type="ECO:0000313" key="3">
    <source>
        <dbReference type="Proteomes" id="UP000648801"/>
    </source>
</evidence>
<reference evidence="2" key="1">
    <citation type="journal article" date="2014" name="Int. J. Syst. Evol. Microbiol.">
        <title>Complete genome sequence of Corynebacterium casei LMG S-19264T (=DSM 44701T), isolated from a smear-ripened cheese.</title>
        <authorList>
            <consortium name="US DOE Joint Genome Institute (JGI-PGF)"/>
            <person name="Walter F."/>
            <person name="Albersmeier A."/>
            <person name="Kalinowski J."/>
            <person name="Ruckert C."/>
        </authorList>
    </citation>
    <scope>NUCLEOTIDE SEQUENCE</scope>
    <source>
        <strain evidence="2">CGMCC 1.15447</strain>
    </source>
</reference>
<gene>
    <name evidence="2" type="ORF">GCM10011507_21120</name>
</gene>
<keyword evidence="1" id="KW-0812">Transmembrane</keyword>
<evidence type="ECO:0000313" key="2">
    <source>
        <dbReference type="EMBL" id="GGA69399.1"/>
    </source>
</evidence>
<sequence>MTGQRKFDDQRMEYIMGRLLQAGVMLASVVVLVGGILYVRDHAAAPMNYRIFVSEPAFLRHPGQLFRHLAAGDGAAIVQFGILLLIATPIARVVFAVIGFAIEHDRLYVAVSVFVLMVLMVSLLYLS</sequence>
<feature type="transmembrane region" description="Helical" evidence="1">
    <location>
        <begin position="20"/>
        <end position="39"/>
    </location>
</feature>